<organism evidence="3 4">
    <name type="scientific">Streptomyces akebiae</name>
    <dbReference type="NCBI Taxonomy" id="2865673"/>
    <lineage>
        <taxon>Bacteria</taxon>
        <taxon>Bacillati</taxon>
        <taxon>Actinomycetota</taxon>
        <taxon>Actinomycetes</taxon>
        <taxon>Kitasatosporales</taxon>
        <taxon>Streptomycetaceae</taxon>
        <taxon>Streptomyces</taxon>
    </lineage>
</organism>
<dbReference type="Proteomes" id="UP000827138">
    <property type="component" value="Chromosome"/>
</dbReference>
<dbReference type="InterPro" id="IPR043917">
    <property type="entry name" value="DUF5753"/>
</dbReference>
<accession>A0ABX8XYB2</accession>
<feature type="region of interest" description="Disordered" evidence="1">
    <location>
        <begin position="1"/>
        <end position="50"/>
    </location>
</feature>
<reference evidence="3 4" key="1">
    <citation type="submission" date="2021-08" db="EMBL/GenBank/DDBJ databases">
        <authorList>
            <person name="Ping M."/>
        </authorList>
    </citation>
    <scope>NUCLEOTIDE SEQUENCE [LARGE SCALE GENOMIC DNA]</scope>
    <source>
        <strain evidence="3 4">MG28</strain>
    </source>
</reference>
<feature type="domain" description="HTH cro/C1-type" evidence="2">
    <location>
        <begin position="61"/>
        <end position="113"/>
    </location>
</feature>
<feature type="compositionally biased region" description="Gly residues" evidence="1">
    <location>
        <begin position="21"/>
        <end position="43"/>
    </location>
</feature>
<protein>
    <submittedName>
        <fullName evidence="3">Helix-turn-helix transcriptional regulator</fullName>
    </submittedName>
</protein>
<dbReference type="SMART" id="SM00530">
    <property type="entry name" value="HTH_XRE"/>
    <property type="match status" value="1"/>
</dbReference>
<dbReference type="EMBL" id="CP080647">
    <property type="protein sequence ID" value="QYX80151.1"/>
    <property type="molecule type" value="Genomic_DNA"/>
</dbReference>
<evidence type="ECO:0000256" key="1">
    <source>
        <dbReference type="SAM" id="MobiDB-lite"/>
    </source>
</evidence>
<dbReference type="InterPro" id="IPR010982">
    <property type="entry name" value="Lambda_DNA-bd_dom_sf"/>
</dbReference>
<dbReference type="Pfam" id="PF13560">
    <property type="entry name" value="HTH_31"/>
    <property type="match status" value="1"/>
</dbReference>
<proteinExistence type="predicted"/>
<keyword evidence="4" id="KW-1185">Reference proteome</keyword>
<evidence type="ECO:0000313" key="3">
    <source>
        <dbReference type="EMBL" id="QYX80151.1"/>
    </source>
</evidence>
<dbReference type="CDD" id="cd00093">
    <property type="entry name" value="HTH_XRE"/>
    <property type="match status" value="1"/>
</dbReference>
<dbReference type="Pfam" id="PF19054">
    <property type="entry name" value="DUF5753"/>
    <property type="match status" value="1"/>
</dbReference>
<feature type="compositionally biased region" description="Low complexity" evidence="1">
    <location>
        <begin position="1"/>
        <end position="20"/>
    </location>
</feature>
<name>A0ABX8XYB2_9ACTN</name>
<sequence>MTERTATATAAAAGPEEGFPPGEGGGGVVSPGAGGESGNGDGGRPGDDVGRAVMAAFGQAMKTLRLRAGLDREEFGRRIGYSTATVASYEQGRRTPSPRTIDKADEVLVADGLLCLWKEQVERAQYPVFFQGMAALEKEAVELVVYDTLVVNGLLQTEEYMRALLGMRCPPLDPETIEQRVIARLARQEIFDRRPVPLLSFVMDESVLRRRYGGKGVLRGQLEQLLLIGQKRNVALQVMPLDSDESAGVDGPFTIVSRSDGKRFVYAEAQGTSALQTDPEQAVLAAARYGMIRSQALTPRESLEFIEGLLGSL</sequence>
<dbReference type="Gene3D" id="1.10.260.40">
    <property type="entry name" value="lambda repressor-like DNA-binding domains"/>
    <property type="match status" value="1"/>
</dbReference>
<dbReference type="InterPro" id="IPR001387">
    <property type="entry name" value="Cro/C1-type_HTH"/>
</dbReference>
<gene>
    <name evidence="3" type="ORF">K1J60_29750</name>
</gene>
<evidence type="ECO:0000313" key="4">
    <source>
        <dbReference type="Proteomes" id="UP000827138"/>
    </source>
</evidence>
<dbReference type="SUPFAM" id="SSF47413">
    <property type="entry name" value="lambda repressor-like DNA-binding domains"/>
    <property type="match status" value="1"/>
</dbReference>
<dbReference type="PROSITE" id="PS50943">
    <property type="entry name" value="HTH_CROC1"/>
    <property type="match status" value="1"/>
</dbReference>
<evidence type="ECO:0000259" key="2">
    <source>
        <dbReference type="PROSITE" id="PS50943"/>
    </source>
</evidence>